<dbReference type="EMBL" id="WWCP01000071">
    <property type="protein sequence ID" value="MYM85462.1"/>
    <property type="molecule type" value="Genomic_DNA"/>
</dbReference>
<reference evidence="2 3" key="1">
    <citation type="submission" date="2019-12" db="EMBL/GenBank/DDBJ databases">
        <title>Novel species isolated from a subtropical stream in China.</title>
        <authorList>
            <person name="Lu H."/>
        </authorList>
    </citation>
    <scope>NUCLEOTIDE SEQUENCE [LARGE SCALE GENOMIC DNA]</scope>
    <source>
        <strain evidence="2 3">FT50W</strain>
    </source>
</reference>
<keyword evidence="1" id="KW-0812">Transmembrane</keyword>
<comment type="caution">
    <text evidence="2">The sequence shown here is derived from an EMBL/GenBank/DDBJ whole genome shotgun (WGS) entry which is preliminary data.</text>
</comment>
<sequence>MQIGTILGIFGSSLALAGCVWRKQWVAALAMLFWLAYIVFDKVFPSILPEHLVTGFSFVFLALALIFCWQVYFRKRNI</sequence>
<organism evidence="2 3">
    <name type="scientific">Duganella lactea</name>
    <dbReference type="NCBI Taxonomy" id="2692173"/>
    <lineage>
        <taxon>Bacteria</taxon>
        <taxon>Pseudomonadati</taxon>
        <taxon>Pseudomonadota</taxon>
        <taxon>Betaproteobacteria</taxon>
        <taxon>Burkholderiales</taxon>
        <taxon>Oxalobacteraceae</taxon>
        <taxon>Telluria group</taxon>
        <taxon>Duganella</taxon>
    </lineage>
</organism>
<evidence type="ECO:0000313" key="3">
    <source>
        <dbReference type="Proteomes" id="UP000474565"/>
    </source>
</evidence>
<keyword evidence="1" id="KW-1133">Transmembrane helix</keyword>
<name>A0A6L8MTS3_9BURK</name>
<evidence type="ECO:0000256" key="1">
    <source>
        <dbReference type="SAM" id="Phobius"/>
    </source>
</evidence>
<dbReference type="Proteomes" id="UP000474565">
    <property type="component" value="Unassembled WGS sequence"/>
</dbReference>
<evidence type="ECO:0000313" key="2">
    <source>
        <dbReference type="EMBL" id="MYM85462.1"/>
    </source>
</evidence>
<feature type="transmembrane region" description="Helical" evidence="1">
    <location>
        <begin position="25"/>
        <end position="40"/>
    </location>
</feature>
<feature type="transmembrane region" description="Helical" evidence="1">
    <location>
        <begin position="52"/>
        <end position="72"/>
    </location>
</feature>
<protein>
    <submittedName>
        <fullName evidence="2">Uncharacterized protein</fullName>
    </submittedName>
</protein>
<accession>A0A6L8MTS3</accession>
<dbReference type="RefSeq" id="WP_161021754.1">
    <property type="nucleotide sequence ID" value="NZ_WWCP01000071.1"/>
</dbReference>
<keyword evidence="1" id="KW-0472">Membrane</keyword>
<proteinExistence type="predicted"/>
<gene>
    <name evidence="2" type="ORF">GTP44_26475</name>
</gene>
<dbReference type="AlphaFoldDB" id="A0A6L8MTS3"/>